<dbReference type="RefSeq" id="XP_056687519.1">
    <property type="nucleotide sequence ID" value="XM_056831541.1"/>
</dbReference>
<feature type="region of interest" description="Disordered" evidence="1">
    <location>
        <begin position="1"/>
        <end position="54"/>
    </location>
</feature>
<evidence type="ECO:0000256" key="1">
    <source>
        <dbReference type="SAM" id="MobiDB-lite"/>
    </source>
</evidence>
<accession>A0ABM3QVY1</accession>
<reference evidence="3" key="1">
    <citation type="journal article" date="2021" name="Nat. Commun.">
        <title>Genomic analyses provide insights into spinach domestication and the genetic basis of agronomic traits.</title>
        <authorList>
            <person name="Cai X."/>
            <person name="Sun X."/>
            <person name="Xu C."/>
            <person name="Sun H."/>
            <person name="Wang X."/>
            <person name="Ge C."/>
            <person name="Zhang Z."/>
            <person name="Wang Q."/>
            <person name="Fei Z."/>
            <person name="Jiao C."/>
            <person name="Wang Q."/>
        </authorList>
    </citation>
    <scope>NUCLEOTIDE SEQUENCE [LARGE SCALE GENOMIC DNA]</scope>
    <source>
        <strain evidence="3">cv. Varoflay</strain>
    </source>
</reference>
<dbReference type="InterPro" id="IPR001245">
    <property type="entry name" value="Ser-Thr/Tyr_kinase_cat_dom"/>
</dbReference>
<dbReference type="Proteomes" id="UP000813463">
    <property type="component" value="Chromosome 6"/>
</dbReference>
<dbReference type="PRINTS" id="PR00109">
    <property type="entry name" value="TYRKINASE"/>
</dbReference>
<feature type="domain" description="Protein kinase" evidence="2">
    <location>
        <begin position="327"/>
        <end position="586"/>
    </location>
</feature>
<organism evidence="3 4">
    <name type="scientific">Spinacia oleracea</name>
    <name type="common">Spinach</name>
    <dbReference type="NCBI Taxonomy" id="3562"/>
    <lineage>
        <taxon>Eukaryota</taxon>
        <taxon>Viridiplantae</taxon>
        <taxon>Streptophyta</taxon>
        <taxon>Embryophyta</taxon>
        <taxon>Tracheophyta</taxon>
        <taxon>Spermatophyta</taxon>
        <taxon>Magnoliopsida</taxon>
        <taxon>eudicotyledons</taxon>
        <taxon>Gunneridae</taxon>
        <taxon>Pentapetalae</taxon>
        <taxon>Caryophyllales</taxon>
        <taxon>Chenopodiaceae</taxon>
        <taxon>Chenopodioideae</taxon>
        <taxon>Anserineae</taxon>
        <taxon>Spinacia</taxon>
    </lineage>
</organism>
<dbReference type="Pfam" id="PF07714">
    <property type="entry name" value="PK_Tyr_Ser-Thr"/>
    <property type="match status" value="1"/>
</dbReference>
<dbReference type="InterPro" id="IPR055801">
    <property type="entry name" value="DUF7377"/>
</dbReference>
<evidence type="ECO:0000313" key="3">
    <source>
        <dbReference type="Proteomes" id="UP000813463"/>
    </source>
</evidence>
<evidence type="ECO:0000313" key="4">
    <source>
        <dbReference type="RefSeq" id="XP_056687519.1"/>
    </source>
</evidence>
<name>A0ABM3QVY1_SPIOL</name>
<reference evidence="4" key="2">
    <citation type="submission" date="2025-08" db="UniProtKB">
        <authorList>
            <consortium name="RefSeq"/>
        </authorList>
    </citation>
    <scope>IDENTIFICATION</scope>
    <source>
        <tissue evidence="4">Leaf</tissue>
    </source>
</reference>
<dbReference type="InterPro" id="IPR011009">
    <property type="entry name" value="Kinase-like_dom_sf"/>
</dbReference>
<feature type="compositionally biased region" description="Low complexity" evidence="1">
    <location>
        <begin position="36"/>
        <end position="50"/>
    </location>
</feature>
<dbReference type="PANTHER" id="PTHR44329:SF84">
    <property type="entry name" value="PROTEIN KINASE LIKE PROTEIN"/>
    <property type="match status" value="1"/>
</dbReference>
<evidence type="ECO:0000259" key="2">
    <source>
        <dbReference type="PROSITE" id="PS50011"/>
    </source>
</evidence>
<gene>
    <name evidence="4" type="primary">LOC110776214</name>
</gene>
<sequence>MAAALECWSGRTSTEEDTVEQVLMRSHDRSEGSPEASTAAKDSSSASSSAMQKRFQRLSRNVSEAIASLKNSLNLDSPRDPPPSKIDGHRKIVWGSVVRSLTQLYPGSQLPEKLVSNIRKHYDSMPLSYAQAGFDMKDVFVHIRLIEQACAEDQPAVLIQEISENEVQGVVYKITFACNSSISWPAVSGALENGSMCCKKIQIFERKSSTLGILHILVQSGQEKCFKIRIENALKSASKKPKISNRKLPFGLCGCQEENGRGRDFGEIEEEEFGDQNYRNSVERSSEKIELSMPLSTSSIVVSVDEWQTVRAGGDEIGKWLLSSESVEFGDQIGPSSFKGVYKGKRVAIEKLKGCDKGNIYDFVLRKDLLELMTCGHKNVVPFYGVCVDEIHGLCVVTRFMEGGSVHDLMLKHKKLQIKDVMRIAIDVTEGMKFMNDHGVAYRDLNTQRILLDRQGNAYLGDVGIVTACKSIGEAMEYETDGYRWLAPEIIAADPESVSETWMSNVYSFGMIVWEMVTGEAAYSAYSPVQAAVGIAACGLRPEIPKDCPQVLKSLMINCWNNCPSKRPQFSEILSVLLRPNNNSTLNNSFDTLQAMFGCLT</sequence>
<keyword evidence="3" id="KW-1185">Reference proteome</keyword>
<dbReference type="InterPro" id="IPR051681">
    <property type="entry name" value="Ser/Thr_Kinases-Pseudokinases"/>
</dbReference>
<dbReference type="GeneID" id="110776214"/>
<dbReference type="Gene3D" id="1.10.510.10">
    <property type="entry name" value="Transferase(Phosphotransferase) domain 1"/>
    <property type="match status" value="1"/>
</dbReference>
<dbReference type="Pfam" id="PF24093">
    <property type="entry name" value="DUF7377"/>
    <property type="match status" value="1"/>
</dbReference>
<dbReference type="InterPro" id="IPR000719">
    <property type="entry name" value="Prot_kinase_dom"/>
</dbReference>
<dbReference type="SUPFAM" id="SSF56112">
    <property type="entry name" value="Protein kinase-like (PK-like)"/>
    <property type="match status" value="1"/>
</dbReference>
<proteinExistence type="predicted"/>
<dbReference type="PANTHER" id="PTHR44329">
    <property type="entry name" value="SERINE/THREONINE-PROTEIN KINASE TNNI3K-RELATED"/>
    <property type="match status" value="1"/>
</dbReference>
<dbReference type="PROSITE" id="PS50011">
    <property type="entry name" value="PROTEIN_KINASE_DOM"/>
    <property type="match status" value="1"/>
</dbReference>
<protein>
    <submittedName>
        <fullName evidence="4">Uncharacterized protein isoform X1</fullName>
    </submittedName>
</protein>